<feature type="compositionally biased region" description="Low complexity" evidence="1">
    <location>
        <begin position="225"/>
        <end position="241"/>
    </location>
</feature>
<sequence>MTGRLKFPRPLMPWGEKVHFIEGGSKVKPADEKPKWREGIFVGFVDKSNEYIIATPSGCLRSSSAKRMSKADASDPALFRSCVGTPWKMVPSSLSGASQEDAPLARPLTVRPVVPDRDLPPPPRAGGDPLPRRVYIRKEIELKRYGFTEGCLGCQAAQRGEKIARNHSEECRGRIQRAMEAEGDTRVAAANERREAVTVPAPSHGGHPPQDVAGDGNLDTQAPMGVSAESAGSGQGASSGSVNPIRVRKAGGGESAAPHSVAGSGPGASSSAGPAKVVKTGRGESAGSQSRTGGGRDANPGADSAADAEMGDEESFLGFRAFEEAEAERAKVDWQRDERECLSELRFEANCHNEVLQMMMQLGDQVHVNEVFSQPGSSAKVNRFGLCAGLVMDLRTGWDFDLPEHRQLAWKHVVAEQPYLLIGSPGDHEKLHKGLAHTRFVCKLYEYQHSHGMLFLHEHAWHSSLHIFFSTRGHL</sequence>
<comment type="caution">
    <text evidence="2">The sequence shown here is derived from an EMBL/GenBank/DDBJ whole genome shotgun (WGS) entry which is preliminary data.</text>
</comment>
<keyword evidence="3" id="KW-1185">Reference proteome</keyword>
<organism evidence="2 3">
    <name type="scientific">Prorocentrum cordatum</name>
    <dbReference type="NCBI Taxonomy" id="2364126"/>
    <lineage>
        <taxon>Eukaryota</taxon>
        <taxon>Sar</taxon>
        <taxon>Alveolata</taxon>
        <taxon>Dinophyceae</taxon>
        <taxon>Prorocentrales</taxon>
        <taxon>Prorocentraceae</taxon>
        <taxon>Prorocentrum</taxon>
    </lineage>
</organism>
<dbReference type="Proteomes" id="UP001189429">
    <property type="component" value="Unassembled WGS sequence"/>
</dbReference>
<dbReference type="EMBL" id="CAUYUJ010007491">
    <property type="protein sequence ID" value="CAK0820942.1"/>
    <property type="molecule type" value="Genomic_DNA"/>
</dbReference>
<evidence type="ECO:0000313" key="3">
    <source>
        <dbReference type="Proteomes" id="UP001189429"/>
    </source>
</evidence>
<feature type="compositionally biased region" description="Low complexity" evidence="1">
    <location>
        <begin position="255"/>
        <end position="275"/>
    </location>
</feature>
<evidence type="ECO:0000256" key="1">
    <source>
        <dbReference type="SAM" id="MobiDB-lite"/>
    </source>
</evidence>
<accession>A0ABN9RP12</accession>
<protein>
    <submittedName>
        <fullName evidence="2">Uncharacterized protein</fullName>
    </submittedName>
</protein>
<evidence type="ECO:0000313" key="2">
    <source>
        <dbReference type="EMBL" id="CAK0820942.1"/>
    </source>
</evidence>
<gene>
    <name evidence="2" type="ORF">PCOR1329_LOCUS22417</name>
</gene>
<feature type="region of interest" description="Disordered" evidence="1">
    <location>
        <begin position="198"/>
        <end position="310"/>
    </location>
</feature>
<reference evidence="2" key="1">
    <citation type="submission" date="2023-10" db="EMBL/GenBank/DDBJ databases">
        <authorList>
            <person name="Chen Y."/>
            <person name="Shah S."/>
            <person name="Dougan E. K."/>
            <person name="Thang M."/>
            <person name="Chan C."/>
        </authorList>
    </citation>
    <scope>NUCLEOTIDE SEQUENCE [LARGE SCALE GENOMIC DNA]</scope>
</reference>
<name>A0ABN9RP12_9DINO</name>
<proteinExistence type="predicted"/>